<dbReference type="AlphaFoldDB" id="A0A1R4J9G0"/>
<name>A0A1R4J9G0_9LACT</name>
<dbReference type="SUPFAM" id="SSF50249">
    <property type="entry name" value="Nucleic acid-binding proteins"/>
    <property type="match status" value="1"/>
</dbReference>
<dbReference type="RefSeq" id="WP_087057743.1">
    <property type="nucleotide sequence ID" value="NZ_FUKW01000070.1"/>
</dbReference>
<keyword evidence="1 2" id="KW-0238">DNA-binding</keyword>
<evidence type="ECO:0000256" key="2">
    <source>
        <dbReference type="HAMAP-Rule" id="MF_00984"/>
    </source>
</evidence>
<dbReference type="PANTHER" id="PTHR10302">
    <property type="entry name" value="SINGLE-STRANDED DNA-BINDING PROTEIN"/>
    <property type="match status" value="1"/>
</dbReference>
<dbReference type="GO" id="GO:0006260">
    <property type="term" value="P:DNA replication"/>
    <property type="evidence" value="ECO:0007669"/>
    <property type="project" value="InterPro"/>
</dbReference>
<comment type="subunit">
    <text evidence="2">Homotetramer.</text>
</comment>
<dbReference type="PROSITE" id="PS50935">
    <property type="entry name" value="SSB"/>
    <property type="match status" value="1"/>
</dbReference>
<dbReference type="Proteomes" id="UP000195611">
    <property type="component" value="Unassembled WGS sequence"/>
</dbReference>
<dbReference type="PANTHER" id="PTHR10302:SF27">
    <property type="entry name" value="SINGLE-STRANDED DNA-BINDING PROTEIN"/>
    <property type="match status" value="1"/>
</dbReference>
<evidence type="ECO:0000256" key="1">
    <source>
        <dbReference type="ARBA" id="ARBA00023125"/>
    </source>
</evidence>
<comment type="caution">
    <text evidence="2">Lacks conserved residue(s) required for the propagation of feature annotation.</text>
</comment>
<protein>
    <recommendedName>
        <fullName evidence="2 3">Single-stranded DNA-binding protein</fullName>
        <shortName evidence="2">SSB</shortName>
    </recommendedName>
</protein>
<proteinExistence type="inferred from homology"/>
<reference evidence="4 5" key="1">
    <citation type="submission" date="2017-02" db="EMBL/GenBank/DDBJ databases">
        <authorList>
            <person name="Peterson S.W."/>
        </authorList>
    </citation>
    <scope>NUCLEOTIDE SEQUENCE [LARGE SCALE GENOMIC DNA]</scope>
    <source>
        <strain evidence="4 5">42ea</strain>
    </source>
</reference>
<dbReference type="GO" id="GO:0009295">
    <property type="term" value="C:nucleoid"/>
    <property type="evidence" value="ECO:0007669"/>
    <property type="project" value="TreeGrafter"/>
</dbReference>
<sequence length="105" mass="12145">MNQVSMVGRIVREIELRDIGEGKIVLNNVLAVQKNYRTDHGVEADFIPFVVWEKRAELIEEYCNKGDLVGLMGKMQSRTYKNNESETVYVVELLVNEVQFLQPKK</sequence>
<organism evidence="4 5">
    <name type="scientific">Marinilactibacillus psychrotolerans 42ea</name>
    <dbReference type="NCBI Taxonomy" id="1255609"/>
    <lineage>
        <taxon>Bacteria</taxon>
        <taxon>Bacillati</taxon>
        <taxon>Bacillota</taxon>
        <taxon>Bacilli</taxon>
        <taxon>Lactobacillales</taxon>
        <taxon>Carnobacteriaceae</taxon>
        <taxon>Marinilactibacillus</taxon>
    </lineage>
</organism>
<dbReference type="PIRSF" id="PIRSF002070">
    <property type="entry name" value="SSB"/>
    <property type="match status" value="1"/>
</dbReference>
<dbReference type="Pfam" id="PF00436">
    <property type="entry name" value="SSB"/>
    <property type="match status" value="1"/>
</dbReference>
<dbReference type="CDD" id="cd04496">
    <property type="entry name" value="SSB_OBF"/>
    <property type="match status" value="1"/>
</dbReference>
<evidence type="ECO:0000256" key="3">
    <source>
        <dbReference type="PIRNR" id="PIRNR002070"/>
    </source>
</evidence>
<dbReference type="EMBL" id="FUKW01000070">
    <property type="protein sequence ID" value="SJN28708.1"/>
    <property type="molecule type" value="Genomic_DNA"/>
</dbReference>
<accession>A0A1R4J9G0</accession>
<dbReference type="NCBIfam" id="TIGR00621">
    <property type="entry name" value="ssb"/>
    <property type="match status" value="1"/>
</dbReference>
<dbReference type="GO" id="GO:0003697">
    <property type="term" value="F:single-stranded DNA binding"/>
    <property type="evidence" value="ECO:0007669"/>
    <property type="project" value="UniProtKB-UniRule"/>
</dbReference>
<dbReference type="Gene3D" id="2.40.50.140">
    <property type="entry name" value="Nucleic acid-binding proteins"/>
    <property type="match status" value="1"/>
</dbReference>
<evidence type="ECO:0000313" key="4">
    <source>
        <dbReference type="EMBL" id="SJN28708.1"/>
    </source>
</evidence>
<dbReference type="InterPro" id="IPR000424">
    <property type="entry name" value="Primosome_PriB/ssb"/>
</dbReference>
<evidence type="ECO:0000313" key="5">
    <source>
        <dbReference type="Proteomes" id="UP000195611"/>
    </source>
</evidence>
<dbReference type="InterPro" id="IPR011344">
    <property type="entry name" value="ssDNA-bd"/>
</dbReference>
<dbReference type="HAMAP" id="MF_00984">
    <property type="entry name" value="SSB"/>
    <property type="match status" value="1"/>
</dbReference>
<dbReference type="InterPro" id="IPR012340">
    <property type="entry name" value="NA-bd_OB-fold"/>
</dbReference>
<gene>
    <name evidence="4" type="ORF">FM115_04500</name>
</gene>